<keyword evidence="3" id="KW-1015">Disulfide bond</keyword>
<comment type="similarity">
    <text evidence="1">Belongs to the folate receptor family.</text>
</comment>
<dbReference type="Pfam" id="PF03024">
    <property type="entry name" value="Folate_rec"/>
    <property type="match status" value="1"/>
</dbReference>
<dbReference type="KEGG" id="pmrn:116951990"/>
<gene>
    <name evidence="7" type="primary">LOC116951990</name>
</gene>
<dbReference type="InterPro" id="IPR004269">
    <property type="entry name" value="Folate_rcpt"/>
</dbReference>
<dbReference type="RefSeq" id="XP_032826838.1">
    <property type="nucleotide sequence ID" value="XM_032970947.1"/>
</dbReference>
<evidence type="ECO:0000259" key="5">
    <source>
        <dbReference type="Pfam" id="PF03024"/>
    </source>
</evidence>
<evidence type="ECO:0000256" key="4">
    <source>
        <dbReference type="SAM" id="SignalP"/>
    </source>
</evidence>
<dbReference type="PANTHER" id="PTHR10517">
    <property type="entry name" value="FOLATE RECEPTOR"/>
    <property type="match status" value="1"/>
</dbReference>
<evidence type="ECO:0000256" key="3">
    <source>
        <dbReference type="ARBA" id="ARBA00023157"/>
    </source>
</evidence>
<evidence type="ECO:0000313" key="6">
    <source>
        <dbReference type="Proteomes" id="UP001318040"/>
    </source>
</evidence>
<evidence type="ECO:0000313" key="7">
    <source>
        <dbReference type="RefSeq" id="XP_032826838.1"/>
    </source>
</evidence>
<protein>
    <submittedName>
        <fullName evidence="7">Riboflavin-binding protein-like isoform X1</fullName>
    </submittedName>
</protein>
<keyword evidence="2 4" id="KW-0732">Signal</keyword>
<keyword evidence="6" id="KW-1185">Reference proteome</keyword>
<dbReference type="InterPro" id="IPR018143">
    <property type="entry name" value="Folate_rcpt-like"/>
</dbReference>
<feature type="domain" description="Folate receptor-like" evidence="5">
    <location>
        <begin position="32"/>
        <end position="185"/>
    </location>
</feature>
<dbReference type="Proteomes" id="UP001318040">
    <property type="component" value="Chromosome 44"/>
</dbReference>
<dbReference type="AlphaFoldDB" id="A0AAJ7XB83"/>
<feature type="chain" id="PRO_5042567027" evidence="4">
    <location>
        <begin position="24"/>
        <end position="258"/>
    </location>
</feature>
<feature type="signal peptide" evidence="4">
    <location>
        <begin position="1"/>
        <end position="23"/>
    </location>
</feature>
<dbReference type="GO" id="GO:0032217">
    <property type="term" value="F:riboflavin transmembrane transporter activity"/>
    <property type="evidence" value="ECO:0007669"/>
    <property type="project" value="TreeGrafter"/>
</dbReference>
<evidence type="ECO:0000256" key="2">
    <source>
        <dbReference type="ARBA" id="ARBA00022729"/>
    </source>
</evidence>
<dbReference type="GO" id="GO:0038023">
    <property type="term" value="F:signaling receptor activity"/>
    <property type="evidence" value="ECO:0007669"/>
    <property type="project" value="TreeGrafter"/>
</dbReference>
<accession>A0AAJ7XB83</accession>
<name>A0AAJ7XB83_PETMA</name>
<dbReference type="GO" id="GO:0009897">
    <property type="term" value="C:external side of plasma membrane"/>
    <property type="evidence" value="ECO:0007669"/>
    <property type="project" value="TreeGrafter"/>
</dbReference>
<proteinExistence type="inferred from homology"/>
<evidence type="ECO:0000256" key="1">
    <source>
        <dbReference type="ARBA" id="ARBA00007932"/>
    </source>
</evidence>
<organism evidence="6 7">
    <name type="scientific">Petromyzon marinus</name>
    <name type="common">Sea lamprey</name>
    <dbReference type="NCBI Taxonomy" id="7757"/>
    <lineage>
        <taxon>Eukaryota</taxon>
        <taxon>Metazoa</taxon>
        <taxon>Chordata</taxon>
        <taxon>Craniata</taxon>
        <taxon>Vertebrata</taxon>
        <taxon>Cyclostomata</taxon>
        <taxon>Hyperoartia</taxon>
        <taxon>Petromyzontiformes</taxon>
        <taxon>Petromyzontidae</taxon>
        <taxon>Petromyzon</taxon>
    </lineage>
</organism>
<dbReference type="PANTHER" id="PTHR10517:SF25">
    <property type="entry name" value="RETBINDIN ISOFORM X1"/>
    <property type="match status" value="1"/>
</dbReference>
<reference evidence="7" key="1">
    <citation type="submission" date="2025-08" db="UniProtKB">
        <authorList>
            <consortium name="RefSeq"/>
        </authorList>
    </citation>
    <scope>IDENTIFICATION</scope>
    <source>
        <tissue evidence="7">Sperm</tissue>
    </source>
</reference>
<sequence>MAAMSPPWLCCLLLLLLCGLASAGSPAGAGGCMAGSKSKPRPGPEPGLQACSQYNQNACCTPESVRQLSQSPVVRVDELLWDRCGNLTPSCESFLKRVECYSRCSPLASRWAHRAHPSLLHHVPVCSHFCDSWFDACREDFTCVRNWIYDWDWSVEGNFCPGACVPFSQMFRDGRDLCEGFWGLALLPVAHGVEPCISPGDREGDITATATATGAIVTSTVVESAAPPTRGNAASRDVARRAKRALFQEEVEGSGSGF</sequence>
<dbReference type="GO" id="GO:1902444">
    <property type="term" value="F:riboflavin binding"/>
    <property type="evidence" value="ECO:0007669"/>
    <property type="project" value="TreeGrafter"/>
</dbReference>